<gene>
    <name evidence="1" type="ORF">GALMADRAFT_246259</name>
</gene>
<sequence length="576" mass="65218">MKFKLGQGTSAAPVEHAHCGDSPISRLNDCILHSIFLINTKQTIYFQVSQQYFYWDDLNNIIHPMTTARRSSQVCQKWRELIVQSPVIWAKIIHLGLLARKKGEWKNEILRRTGETTLCITGPLDWTKSAVYFCTLLARHWERIQKLDVWVSNFQCRGKPSTVPTLLADTLACPAPALEFLRILTSKSTPDKSIIPLCPPIPGHISAPWIPQLRAITIYDGMDSLALLAKTPLLESLRIEPSCCTLRAEEHLNTSRIDLPRLNKITTVQSFRDIRFILDSINTAPHCALQLFCRDSVKCITNGSNDIPAFKSLLKRYSDGYFNLGDVQELRFYLTERQFYLRTDLKAAPDGMMLDFEVYTGRLPTIVPSLIMASVGSSQLHAVTTLQIDIFPDIAALHHDIMNFFLACPSVQSIQPNEIAFGVLCAFTKDRHVVFPSLCTLVVAGGYFLTRSSQVKYADEVLLFLKFRESIGFPLSLLNLADCSSNQTEDLEYWDKSAKVNIRRRNGLCVSRTGLTIGFEQCHGCGIAQIIDVGFFYIRPVKYMMSKVGNNARILRVTLAKISNIFRRTKEYKYLS</sequence>
<reference evidence="2" key="1">
    <citation type="journal article" date="2014" name="Proc. Natl. Acad. Sci. U.S.A.">
        <title>Extensive sampling of basidiomycete genomes demonstrates inadequacy of the white-rot/brown-rot paradigm for wood decay fungi.</title>
        <authorList>
            <person name="Riley R."/>
            <person name="Salamov A.A."/>
            <person name="Brown D.W."/>
            <person name="Nagy L.G."/>
            <person name="Floudas D."/>
            <person name="Held B.W."/>
            <person name="Levasseur A."/>
            <person name="Lombard V."/>
            <person name="Morin E."/>
            <person name="Otillar R."/>
            <person name="Lindquist E.A."/>
            <person name="Sun H."/>
            <person name="LaButti K.M."/>
            <person name="Schmutz J."/>
            <person name="Jabbour D."/>
            <person name="Luo H."/>
            <person name="Baker S.E."/>
            <person name="Pisabarro A.G."/>
            <person name="Walton J.D."/>
            <person name="Blanchette R.A."/>
            <person name="Henrissat B."/>
            <person name="Martin F."/>
            <person name="Cullen D."/>
            <person name="Hibbett D.S."/>
            <person name="Grigoriev I.V."/>
        </authorList>
    </citation>
    <scope>NUCLEOTIDE SEQUENCE [LARGE SCALE GENOMIC DNA]</scope>
    <source>
        <strain evidence="2">CBS 339.88</strain>
    </source>
</reference>
<accession>A0A067T424</accession>
<evidence type="ECO:0000313" key="1">
    <source>
        <dbReference type="EMBL" id="KDR77077.1"/>
    </source>
</evidence>
<dbReference type="Proteomes" id="UP000027222">
    <property type="component" value="Unassembled WGS sequence"/>
</dbReference>
<protein>
    <recommendedName>
        <fullName evidence="3">F-box domain-containing protein</fullName>
    </recommendedName>
</protein>
<proteinExistence type="predicted"/>
<keyword evidence="2" id="KW-1185">Reference proteome</keyword>
<dbReference type="HOGENOM" id="CLU_030662_0_0_1"/>
<organism evidence="1 2">
    <name type="scientific">Galerina marginata (strain CBS 339.88)</name>
    <dbReference type="NCBI Taxonomy" id="685588"/>
    <lineage>
        <taxon>Eukaryota</taxon>
        <taxon>Fungi</taxon>
        <taxon>Dikarya</taxon>
        <taxon>Basidiomycota</taxon>
        <taxon>Agaricomycotina</taxon>
        <taxon>Agaricomycetes</taxon>
        <taxon>Agaricomycetidae</taxon>
        <taxon>Agaricales</taxon>
        <taxon>Agaricineae</taxon>
        <taxon>Strophariaceae</taxon>
        <taxon>Galerina</taxon>
    </lineage>
</organism>
<dbReference type="OrthoDB" id="3058706at2759"/>
<evidence type="ECO:0008006" key="3">
    <source>
        <dbReference type="Google" id="ProtNLM"/>
    </source>
</evidence>
<evidence type="ECO:0000313" key="2">
    <source>
        <dbReference type="Proteomes" id="UP000027222"/>
    </source>
</evidence>
<dbReference type="EMBL" id="KL142377">
    <property type="protein sequence ID" value="KDR77077.1"/>
    <property type="molecule type" value="Genomic_DNA"/>
</dbReference>
<dbReference type="AlphaFoldDB" id="A0A067T424"/>
<name>A0A067T424_GALM3</name>